<feature type="domain" description="UmuC" evidence="15">
    <location>
        <begin position="135"/>
        <end position="333"/>
    </location>
</feature>
<dbReference type="AlphaFoldDB" id="A0A1C7NAR4"/>
<evidence type="ECO:0000256" key="3">
    <source>
        <dbReference type="ARBA" id="ARBA00022679"/>
    </source>
</evidence>
<evidence type="ECO:0000256" key="9">
    <source>
        <dbReference type="ARBA" id="ARBA00022833"/>
    </source>
</evidence>
<dbReference type="GO" id="GO:0003684">
    <property type="term" value="F:damaged DNA binding"/>
    <property type="evidence" value="ECO:0007669"/>
    <property type="project" value="InterPro"/>
</dbReference>
<evidence type="ECO:0000256" key="6">
    <source>
        <dbReference type="ARBA" id="ARBA00022723"/>
    </source>
</evidence>
<dbReference type="FunFam" id="3.30.1490.100:FF:000004">
    <property type="entry name" value="DNA polymerase IV"/>
    <property type="match status" value="1"/>
</dbReference>
<dbReference type="OrthoDB" id="1747274at2759"/>
<dbReference type="GO" id="GO:0003887">
    <property type="term" value="F:DNA-directed DNA polymerase activity"/>
    <property type="evidence" value="ECO:0007669"/>
    <property type="project" value="UniProtKB-KW"/>
</dbReference>
<keyword evidence="8 14" id="KW-0863">Zinc-finger</keyword>
<evidence type="ECO:0000256" key="4">
    <source>
        <dbReference type="ARBA" id="ARBA00022695"/>
    </source>
</evidence>
<keyword evidence="4" id="KW-0548">Nucleotidyltransferase</keyword>
<evidence type="ECO:0000256" key="8">
    <source>
        <dbReference type="ARBA" id="ARBA00022771"/>
    </source>
</evidence>
<dbReference type="InterPro" id="IPR006642">
    <property type="entry name" value="Rad18_UBZ4"/>
</dbReference>
<dbReference type="GO" id="GO:0005634">
    <property type="term" value="C:nucleus"/>
    <property type="evidence" value="ECO:0007669"/>
    <property type="project" value="TreeGrafter"/>
</dbReference>
<dbReference type="PROSITE" id="PS51908">
    <property type="entry name" value="ZF_UBZ4"/>
    <property type="match status" value="1"/>
</dbReference>
<dbReference type="InterPro" id="IPR043502">
    <property type="entry name" value="DNA/RNA_pol_sf"/>
</dbReference>
<dbReference type="FunFam" id="3.40.1170.60:FF:000012">
    <property type="entry name" value="Putative DNA-directed polymerase kappa"/>
    <property type="match status" value="1"/>
</dbReference>
<dbReference type="Gene3D" id="3.30.1490.100">
    <property type="entry name" value="DNA polymerase, Y-family, little finger domain"/>
    <property type="match status" value="1"/>
</dbReference>
<evidence type="ECO:0000256" key="14">
    <source>
        <dbReference type="PROSITE-ProRule" id="PRU01256"/>
    </source>
</evidence>
<evidence type="ECO:0000256" key="7">
    <source>
        <dbReference type="ARBA" id="ARBA00022763"/>
    </source>
</evidence>
<keyword evidence="9" id="KW-0862">Zinc</keyword>
<dbReference type="InterPro" id="IPR022880">
    <property type="entry name" value="DNApol_IV"/>
</dbReference>
<dbReference type="Gene3D" id="1.10.150.810">
    <property type="match status" value="2"/>
</dbReference>
<dbReference type="PANTHER" id="PTHR11076:SF33">
    <property type="entry name" value="DNA POLYMERASE KAPPA"/>
    <property type="match status" value="1"/>
</dbReference>
<comment type="caution">
    <text evidence="17">The sequence shown here is derived from an EMBL/GenBank/DDBJ whole genome shotgun (WGS) entry which is preliminary data.</text>
</comment>
<evidence type="ECO:0000313" key="18">
    <source>
        <dbReference type="Proteomes" id="UP000093000"/>
    </source>
</evidence>
<evidence type="ECO:0000313" key="17">
    <source>
        <dbReference type="EMBL" id="OBZ86058.1"/>
    </source>
</evidence>
<reference evidence="17 18" key="1">
    <citation type="submission" date="2016-03" db="EMBL/GenBank/DDBJ databases">
        <title>Choanephora cucurbitarum.</title>
        <authorList>
            <person name="Min B."/>
            <person name="Park H."/>
            <person name="Park J.-H."/>
            <person name="Shin H.-D."/>
            <person name="Choi I.-G."/>
        </authorList>
    </citation>
    <scope>NUCLEOTIDE SEQUENCE [LARGE SCALE GENOMIC DNA]</scope>
    <source>
        <strain evidence="17 18">KUS-F28377</strain>
    </source>
</reference>
<evidence type="ECO:0000259" key="16">
    <source>
        <dbReference type="PROSITE" id="PS51908"/>
    </source>
</evidence>
<dbReference type="GO" id="GO:0006260">
    <property type="term" value="P:DNA replication"/>
    <property type="evidence" value="ECO:0007669"/>
    <property type="project" value="UniProtKB-KW"/>
</dbReference>
<dbReference type="CDD" id="cd03586">
    <property type="entry name" value="PolY_Pol_IV_kappa"/>
    <property type="match status" value="1"/>
</dbReference>
<dbReference type="Gene3D" id="3.30.160.60">
    <property type="entry name" value="Classic Zinc Finger"/>
    <property type="match status" value="1"/>
</dbReference>
<dbReference type="Pfam" id="PF00817">
    <property type="entry name" value="IMS"/>
    <property type="match status" value="1"/>
</dbReference>
<dbReference type="Gene3D" id="3.30.70.270">
    <property type="match status" value="2"/>
</dbReference>
<comment type="catalytic activity">
    <reaction evidence="13">
        <text>DNA(n) + a 2'-deoxyribonucleoside 5'-triphosphate = DNA(n+1) + diphosphate</text>
        <dbReference type="Rhea" id="RHEA:22508"/>
        <dbReference type="Rhea" id="RHEA-COMP:17339"/>
        <dbReference type="Rhea" id="RHEA-COMP:17340"/>
        <dbReference type="ChEBI" id="CHEBI:33019"/>
        <dbReference type="ChEBI" id="CHEBI:61560"/>
        <dbReference type="ChEBI" id="CHEBI:173112"/>
        <dbReference type="EC" id="2.7.7.7"/>
    </reaction>
</comment>
<dbReference type="Gene3D" id="3.40.1170.60">
    <property type="match status" value="1"/>
</dbReference>
<proteinExistence type="predicted"/>
<dbReference type="GO" id="GO:0006281">
    <property type="term" value="P:DNA repair"/>
    <property type="evidence" value="ECO:0007669"/>
    <property type="project" value="UniProtKB-KW"/>
</dbReference>
<keyword evidence="5" id="KW-0235">DNA replication</keyword>
<protein>
    <recommendedName>
        <fullName evidence="2">DNA polymerase kappa</fullName>
        <ecNumber evidence="1">2.7.7.7</ecNumber>
    </recommendedName>
</protein>
<dbReference type="SUPFAM" id="SSF56672">
    <property type="entry name" value="DNA/RNA polymerases"/>
    <property type="match status" value="1"/>
</dbReference>
<feature type="domain" description="UBZ4-type" evidence="16">
    <location>
        <begin position="526"/>
        <end position="555"/>
    </location>
</feature>
<dbReference type="Proteomes" id="UP000093000">
    <property type="component" value="Unassembled WGS sequence"/>
</dbReference>
<dbReference type="InterPro" id="IPR043128">
    <property type="entry name" value="Rev_trsase/Diguanyl_cyclase"/>
</dbReference>
<evidence type="ECO:0000256" key="11">
    <source>
        <dbReference type="ARBA" id="ARBA00022932"/>
    </source>
</evidence>
<dbReference type="InterPro" id="IPR036775">
    <property type="entry name" value="DNA_pol_Y-fam_lit_finger_sf"/>
</dbReference>
<keyword evidence="10" id="KW-0460">Magnesium</keyword>
<keyword evidence="7 14" id="KW-0227">DNA damage</keyword>
<dbReference type="Pfam" id="PF11799">
    <property type="entry name" value="IMS_C"/>
    <property type="match status" value="1"/>
</dbReference>
<dbReference type="SUPFAM" id="SSF100879">
    <property type="entry name" value="Lesion bypass DNA polymerase (Y-family), little finger domain"/>
    <property type="match status" value="1"/>
</dbReference>
<keyword evidence="18" id="KW-1185">Reference proteome</keyword>
<accession>A0A1C7NAR4</accession>
<evidence type="ECO:0000256" key="10">
    <source>
        <dbReference type="ARBA" id="ARBA00022842"/>
    </source>
</evidence>
<dbReference type="InterPro" id="IPR001126">
    <property type="entry name" value="UmuC"/>
</dbReference>
<organism evidence="17 18">
    <name type="scientific">Choanephora cucurbitarum</name>
    <dbReference type="NCBI Taxonomy" id="101091"/>
    <lineage>
        <taxon>Eukaryota</taxon>
        <taxon>Fungi</taxon>
        <taxon>Fungi incertae sedis</taxon>
        <taxon>Mucoromycota</taxon>
        <taxon>Mucoromycotina</taxon>
        <taxon>Mucoromycetes</taxon>
        <taxon>Mucorales</taxon>
        <taxon>Mucorineae</taxon>
        <taxon>Choanephoraceae</taxon>
        <taxon>Choanephoroideae</taxon>
        <taxon>Choanephora</taxon>
    </lineage>
</organism>
<dbReference type="GO" id="GO:0042276">
    <property type="term" value="P:error-prone translesion synthesis"/>
    <property type="evidence" value="ECO:0007669"/>
    <property type="project" value="TreeGrafter"/>
</dbReference>
<dbReference type="InterPro" id="IPR017961">
    <property type="entry name" value="DNA_pol_Y-fam_little_finger"/>
</dbReference>
<dbReference type="EC" id="2.7.7.7" evidence="1"/>
<dbReference type="GO" id="GO:0008270">
    <property type="term" value="F:zinc ion binding"/>
    <property type="evidence" value="ECO:0007669"/>
    <property type="project" value="UniProtKB-KW"/>
</dbReference>
<keyword evidence="6" id="KW-0479">Metal-binding</keyword>
<dbReference type="PROSITE" id="PS50173">
    <property type="entry name" value="UMUC"/>
    <property type="match status" value="1"/>
</dbReference>
<evidence type="ECO:0000256" key="12">
    <source>
        <dbReference type="ARBA" id="ARBA00023204"/>
    </source>
</evidence>
<dbReference type="GO" id="GO:0070987">
    <property type="term" value="P:error-free translesion synthesis"/>
    <property type="evidence" value="ECO:0007669"/>
    <property type="project" value="UniProtKB-ARBA"/>
</dbReference>
<dbReference type="EMBL" id="LUGH01000332">
    <property type="protein sequence ID" value="OBZ86058.1"/>
    <property type="molecule type" value="Genomic_DNA"/>
</dbReference>
<keyword evidence="12 14" id="KW-0234">DNA repair</keyword>
<dbReference type="InterPro" id="IPR050116">
    <property type="entry name" value="DNA_polymerase-Y"/>
</dbReference>
<dbReference type="FunCoup" id="A0A1C7NAR4">
    <property type="interactions" value="249"/>
</dbReference>
<dbReference type="PANTHER" id="PTHR11076">
    <property type="entry name" value="DNA REPAIR POLYMERASE UMUC / TRANSFERASE FAMILY MEMBER"/>
    <property type="match status" value="1"/>
</dbReference>
<evidence type="ECO:0000256" key="5">
    <source>
        <dbReference type="ARBA" id="ARBA00022705"/>
    </source>
</evidence>
<evidence type="ECO:0000256" key="13">
    <source>
        <dbReference type="ARBA" id="ARBA00049244"/>
    </source>
</evidence>
<evidence type="ECO:0000259" key="15">
    <source>
        <dbReference type="PROSITE" id="PS50173"/>
    </source>
</evidence>
<dbReference type="InParanoid" id="A0A1C7NAR4"/>
<sequence>MDDSCSQFFEEEQDFFLDDEPIDSEDDDTVDQVDLSKLITPDQSSFRKLLAGPSVNKAGLGNVDKEKINQIIYEASKGSAFFERERKRDEAVTKRIHAVLTKYEAIKEQDLTFERNIVDNMISDLEDTRDLSQCICHIDMDAFYASVEELENPDLKKVPMAVGGMSMLCTSNYLARQYGVRSAMPGFIALKLCPELKIIPLHFPKYRIASAKVREVFRKYDPNFLPMSLDEAYLNLTEYLKTTDLTPSELVQQIRQEIFDSTQLTASAGKLKNRESYMDNHLNRSLGIACNRTLSKVCSDINKPNGQYYLPINRASIVDFVKTMRVRQIPGVGRVTERVLEALGVTTCGDIYPHRAVLYKLLSPVSFQFMLKSYLGISSTTLLSDAERKSISVERTFSAMSDPDQLFKKLKELSELLEKDLENANMMGRNLNIKLKSVTYEVRIRSKTFPSHIWTATDIYRFAKQLLMKELPVNIRLMGIRVSNLKQRGSEDGSVMKYFSKLPPSTPLISVSNDTQLPIKKEEIPSLECPICCRQLMLDNLEFNKHVDECLSKMEVKEILKSQRSEPISKPSKRVKKSYSCQQGKSLFDYYPPNKTDAE</sequence>
<name>A0A1C7NAR4_9FUNG</name>
<keyword evidence="11" id="KW-0239">DNA-directed DNA polymerase</keyword>
<evidence type="ECO:0000256" key="2">
    <source>
        <dbReference type="ARBA" id="ARBA00016178"/>
    </source>
</evidence>
<keyword evidence="3" id="KW-0808">Transferase</keyword>
<evidence type="ECO:0000256" key="1">
    <source>
        <dbReference type="ARBA" id="ARBA00012417"/>
    </source>
</evidence>
<dbReference type="STRING" id="101091.A0A1C7NAR4"/>
<dbReference type="FunFam" id="1.10.150.810:FF:000003">
    <property type="entry name" value="DNA polymerase kappa subunit"/>
    <property type="match status" value="1"/>
</dbReference>
<gene>
    <name evidence="17" type="primary">mug40</name>
    <name evidence="17" type="ORF">A0J61_05887</name>
</gene>